<protein>
    <submittedName>
        <fullName evidence="1">Uncharacterized protein</fullName>
    </submittedName>
</protein>
<comment type="caution">
    <text evidence="1">The sequence shown here is derived from an EMBL/GenBank/DDBJ whole genome shotgun (WGS) entry which is preliminary data.</text>
</comment>
<evidence type="ECO:0000313" key="1">
    <source>
        <dbReference type="EMBL" id="KAI7753485.1"/>
    </source>
</evidence>
<dbReference type="Proteomes" id="UP001206925">
    <property type="component" value="Unassembled WGS sequence"/>
</dbReference>
<dbReference type="AlphaFoldDB" id="A0AAD5D8F1"/>
<name>A0AAD5D8F1_AMBAR</name>
<sequence length="196" mass="21848">MHFESFKNRLICWELKLMFDMRSKLQERDFSGTPYVPVYVLLPDLKEPIVSSSKTLCIGNCGMPPMDGGLPSRPHSNVCTKYTVQHKSLRSQQVLEILKEASRNGKMATFSNRLLSNEQVEMLQRGRSSQGIDHGYDITGTISNPTKVKTTTMPKWISMPSSQYGSTRNLIHVPFANLNQVGLGSVCSGIRGGPVQ</sequence>
<organism evidence="1 2">
    <name type="scientific">Ambrosia artemisiifolia</name>
    <name type="common">Common ragweed</name>
    <dbReference type="NCBI Taxonomy" id="4212"/>
    <lineage>
        <taxon>Eukaryota</taxon>
        <taxon>Viridiplantae</taxon>
        <taxon>Streptophyta</taxon>
        <taxon>Embryophyta</taxon>
        <taxon>Tracheophyta</taxon>
        <taxon>Spermatophyta</taxon>
        <taxon>Magnoliopsida</taxon>
        <taxon>eudicotyledons</taxon>
        <taxon>Gunneridae</taxon>
        <taxon>Pentapetalae</taxon>
        <taxon>asterids</taxon>
        <taxon>campanulids</taxon>
        <taxon>Asterales</taxon>
        <taxon>Asteraceae</taxon>
        <taxon>Asteroideae</taxon>
        <taxon>Heliantheae alliance</taxon>
        <taxon>Heliantheae</taxon>
        <taxon>Ambrosia</taxon>
    </lineage>
</organism>
<proteinExistence type="predicted"/>
<gene>
    <name evidence="1" type="ORF">M8C21_032931</name>
</gene>
<reference evidence="1" key="1">
    <citation type="submission" date="2022-06" db="EMBL/GenBank/DDBJ databases">
        <title>Uncovering the hologenomic basis of an extraordinary plant invasion.</title>
        <authorList>
            <person name="Bieker V.C."/>
            <person name="Martin M.D."/>
            <person name="Gilbert T."/>
            <person name="Hodgins K."/>
            <person name="Battlay P."/>
            <person name="Petersen B."/>
            <person name="Wilson J."/>
        </authorList>
    </citation>
    <scope>NUCLEOTIDE SEQUENCE</scope>
    <source>
        <strain evidence="1">AA19_3_7</strain>
        <tissue evidence="1">Leaf</tissue>
    </source>
</reference>
<evidence type="ECO:0000313" key="2">
    <source>
        <dbReference type="Proteomes" id="UP001206925"/>
    </source>
</evidence>
<accession>A0AAD5D8F1</accession>
<keyword evidence="2" id="KW-1185">Reference proteome</keyword>
<dbReference type="EMBL" id="JAMZMK010005423">
    <property type="protein sequence ID" value="KAI7753485.1"/>
    <property type="molecule type" value="Genomic_DNA"/>
</dbReference>